<evidence type="ECO:0000256" key="1">
    <source>
        <dbReference type="ARBA" id="ARBA00022448"/>
    </source>
</evidence>
<dbReference type="GO" id="GO:0005506">
    <property type="term" value="F:iron ion binding"/>
    <property type="evidence" value="ECO:0007669"/>
    <property type="project" value="InterPro"/>
</dbReference>
<dbReference type="PROSITE" id="PS51257">
    <property type="entry name" value="PROKAR_LIPOPROTEIN"/>
    <property type="match status" value="1"/>
</dbReference>
<dbReference type="OrthoDB" id="9811281at2"/>
<dbReference type="InterPro" id="IPR002323">
    <property type="entry name" value="Cyt_CIE"/>
</dbReference>
<dbReference type="PROSITE" id="PS51007">
    <property type="entry name" value="CYTC"/>
    <property type="match status" value="1"/>
</dbReference>
<keyword evidence="5 6" id="KW-0408">Iron</keyword>
<accession>B4SBD0</accession>
<dbReference type="STRING" id="324925.Ppha_0214"/>
<evidence type="ECO:0000256" key="5">
    <source>
        <dbReference type="ARBA" id="ARBA00023004"/>
    </source>
</evidence>
<dbReference type="HOGENOM" id="CLU_082349_3_1_10"/>
<dbReference type="GO" id="GO:0020037">
    <property type="term" value="F:heme binding"/>
    <property type="evidence" value="ECO:0007669"/>
    <property type="project" value="InterPro"/>
</dbReference>
<dbReference type="GO" id="GO:0009055">
    <property type="term" value="F:electron transfer activity"/>
    <property type="evidence" value="ECO:0007669"/>
    <property type="project" value="InterPro"/>
</dbReference>
<keyword evidence="4" id="KW-0249">Electron transport</keyword>
<dbReference type="AlphaFoldDB" id="B4SBD0"/>
<dbReference type="KEGG" id="pph:Ppha_0214"/>
<gene>
    <name evidence="8" type="ordered locus">Ppha_0214</name>
</gene>
<evidence type="ECO:0000259" key="7">
    <source>
        <dbReference type="PROSITE" id="PS51007"/>
    </source>
</evidence>
<dbReference type="RefSeq" id="WP_012507047.1">
    <property type="nucleotide sequence ID" value="NC_011060.1"/>
</dbReference>
<evidence type="ECO:0000256" key="3">
    <source>
        <dbReference type="ARBA" id="ARBA00022723"/>
    </source>
</evidence>
<keyword evidence="9" id="KW-1185">Reference proteome</keyword>
<protein>
    <submittedName>
        <fullName evidence="8">Cytochrome c class I</fullName>
    </submittedName>
</protein>
<keyword evidence="1" id="KW-0813">Transport</keyword>
<dbReference type="PANTHER" id="PTHR40942:SF4">
    <property type="entry name" value="CYTOCHROME C5"/>
    <property type="match status" value="1"/>
</dbReference>
<evidence type="ECO:0000256" key="2">
    <source>
        <dbReference type="ARBA" id="ARBA00022617"/>
    </source>
</evidence>
<dbReference type="SUPFAM" id="SSF46626">
    <property type="entry name" value="Cytochrome c"/>
    <property type="match status" value="1"/>
</dbReference>
<dbReference type="Proteomes" id="UP000002724">
    <property type="component" value="Chromosome"/>
</dbReference>
<dbReference type="EMBL" id="CP001110">
    <property type="protein sequence ID" value="ACF42551.1"/>
    <property type="molecule type" value="Genomic_DNA"/>
</dbReference>
<evidence type="ECO:0000256" key="4">
    <source>
        <dbReference type="ARBA" id="ARBA00022982"/>
    </source>
</evidence>
<keyword evidence="3 6" id="KW-0479">Metal-binding</keyword>
<dbReference type="Pfam" id="PF00034">
    <property type="entry name" value="Cytochrom_C"/>
    <property type="match status" value="1"/>
</dbReference>
<dbReference type="PANTHER" id="PTHR40942">
    <property type="match status" value="1"/>
</dbReference>
<name>B4SBD0_PELPB</name>
<reference evidence="8 9" key="1">
    <citation type="submission" date="2008-06" db="EMBL/GenBank/DDBJ databases">
        <title>Complete sequence of Pelodictyon phaeoclathratiforme BU-1.</title>
        <authorList>
            <consortium name="US DOE Joint Genome Institute"/>
            <person name="Lucas S."/>
            <person name="Copeland A."/>
            <person name="Lapidus A."/>
            <person name="Glavina del Rio T."/>
            <person name="Dalin E."/>
            <person name="Tice H."/>
            <person name="Bruce D."/>
            <person name="Goodwin L."/>
            <person name="Pitluck S."/>
            <person name="Schmutz J."/>
            <person name="Larimer F."/>
            <person name="Land M."/>
            <person name="Hauser L."/>
            <person name="Kyrpides N."/>
            <person name="Mikhailova N."/>
            <person name="Liu Z."/>
            <person name="Li T."/>
            <person name="Zhao F."/>
            <person name="Overmann J."/>
            <person name="Bryant D.A."/>
            <person name="Richardson P."/>
        </authorList>
    </citation>
    <scope>NUCLEOTIDE SEQUENCE [LARGE SCALE GENOMIC DNA]</scope>
    <source>
        <strain evidence="9">DSM 5477 / BU-1</strain>
    </source>
</reference>
<organism evidence="8 9">
    <name type="scientific">Pelodictyon phaeoclathratiforme (strain DSM 5477 / BU-1)</name>
    <dbReference type="NCBI Taxonomy" id="324925"/>
    <lineage>
        <taxon>Bacteria</taxon>
        <taxon>Pseudomonadati</taxon>
        <taxon>Chlorobiota</taxon>
        <taxon>Chlorobiia</taxon>
        <taxon>Chlorobiales</taxon>
        <taxon>Chlorobiaceae</taxon>
        <taxon>Chlorobium/Pelodictyon group</taxon>
        <taxon>Pelodictyon</taxon>
    </lineage>
</organism>
<dbReference type="PRINTS" id="PR00607">
    <property type="entry name" value="CYTCHROMECIE"/>
</dbReference>
<dbReference type="Gene3D" id="1.10.760.10">
    <property type="entry name" value="Cytochrome c-like domain"/>
    <property type="match status" value="1"/>
</dbReference>
<evidence type="ECO:0000256" key="6">
    <source>
        <dbReference type="PROSITE-ProRule" id="PRU00433"/>
    </source>
</evidence>
<evidence type="ECO:0000313" key="8">
    <source>
        <dbReference type="EMBL" id="ACF42551.1"/>
    </source>
</evidence>
<dbReference type="InterPro" id="IPR036909">
    <property type="entry name" value="Cyt_c-like_dom_sf"/>
</dbReference>
<dbReference type="eggNOG" id="COG3245">
    <property type="taxonomic scope" value="Bacteria"/>
</dbReference>
<evidence type="ECO:0000313" key="9">
    <source>
        <dbReference type="Proteomes" id="UP000002724"/>
    </source>
</evidence>
<feature type="domain" description="Cytochrome c" evidence="7">
    <location>
        <begin position="59"/>
        <end position="143"/>
    </location>
</feature>
<proteinExistence type="predicted"/>
<dbReference type="InterPro" id="IPR009056">
    <property type="entry name" value="Cyt_c-like_dom"/>
</dbReference>
<keyword evidence="2 6" id="KW-0349">Heme</keyword>
<sequence precursor="true">MKPFLPFLTVGLFFLGACGLEKPPASLEFPEAKTDAAPVAAPAAAPVAEPVKEEAPADPKLAAGKTIYDTNCAACHDAGMMGAPKPGDKAAWSARIAQGVEVMAKKSIDGFTGKAGMMPAKGGNASLTDEEVTNAVAFMADKSK</sequence>